<name>A0AAN1WKE3_9GAMM</name>
<proteinExistence type="predicted"/>
<dbReference type="AlphaFoldDB" id="A0AAN1WKE3"/>
<reference evidence="1 2" key="1">
    <citation type="journal article" date="2022" name="IScience">
        <title>An ultrasensitive nanofiber-based assay for enzymatic hydrolysis and deep-sea microbial degradation of cellulose.</title>
        <authorList>
            <person name="Tsudome M."/>
            <person name="Tachioka M."/>
            <person name="Miyazaki M."/>
            <person name="Uchimura K."/>
            <person name="Tsuda M."/>
            <person name="Takaki Y."/>
            <person name="Deguchi S."/>
        </authorList>
    </citation>
    <scope>NUCLEOTIDE SEQUENCE [LARGE SCALE GENOMIC DNA]</scope>
    <source>
        <strain evidence="1 2">GE09</strain>
    </source>
</reference>
<keyword evidence="2" id="KW-1185">Reference proteome</keyword>
<evidence type="ECO:0000313" key="1">
    <source>
        <dbReference type="EMBL" id="BCD99220.1"/>
    </source>
</evidence>
<gene>
    <name evidence="1" type="ORF">MARGE09_P3421</name>
</gene>
<dbReference type="Proteomes" id="UP001320119">
    <property type="component" value="Chromosome"/>
</dbReference>
<dbReference type="EMBL" id="AP023086">
    <property type="protein sequence ID" value="BCD99220.1"/>
    <property type="molecule type" value="Genomic_DNA"/>
</dbReference>
<sequence>MVVETLCHTDVSIPTRVLEKICAQFPGVPPDAAMRKVAMAVSNHFSPESSECPGADDGLEPGPDWPYESQIVRIVLPVSALNRLKLITQVANHQYAIIAAVLDFLDDPARIGRRVR</sequence>
<organism evidence="1 2">
    <name type="scientific">Marinagarivorans cellulosilyticus</name>
    <dbReference type="NCBI Taxonomy" id="2721545"/>
    <lineage>
        <taxon>Bacteria</taxon>
        <taxon>Pseudomonadati</taxon>
        <taxon>Pseudomonadota</taxon>
        <taxon>Gammaproteobacteria</taxon>
        <taxon>Cellvibrionales</taxon>
        <taxon>Cellvibrionaceae</taxon>
        <taxon>Marinagarivorans</taxon>
    </lineage>
</organism>
<accession>A0AAN1WKE3</accession>
<protein>
    <submittedName>
        <fullName evidence="1">Uncharacterized protein</fullName>
    </submittedName>
</protein>
<dbReference type="KEGG" id="marq:MARGE09_P3421"/>
<evidence type="ECO:0000313" key="2">
    <source>
        <dbReference type="Proteomes" id="UP001320119"/>
    </source>
</evidence>